<dbReference type="InterPro" id="IPR036291">
    <property type="entry name" value="NAD(P)-bd_dom_sf"/>
</dbReference>
<dbReference type="AlphaFoldDB" id="A0A1M6XTJ2"/>
<proteinExistence type="predicted"/>
<dbReference type="InterPro" id="IPR002347">
    <property type="entry name" value="SDR_fam"/>
</dbReference>
<name>A0A1M6XTJ2_9BRAD</name>
<gene>
    <name evidence="1" type="ORF">SAMN05444171_2883</name>
</gene>
<dbReference type="PRINTS" id="PR00081">
    <property type="entry name" value="GDHRDH"/>
</dbReference>
<evidence type="ECO:0000313" key="1">
    <source>
        <dbReference type="EMBL" id="SED02316.1"/>
    </source>
</evidence>
<sequence>MATAIIIGVGPDQGLGAQLCKRFAAEGLNILVAGRTKPALDAVVADIVAAGGRATAVVADATVEADIVALFDKAGADLELAIYNAGNNTPGKIIDMETGYFEQSWRVVCFGGFLFGREAVRRLVPKGFGSLLFTGASASLRGRSGYGAFNSSKAGLRTLAQAMAKEYAADGIHVGHVVVDGPIGGEKIMKRFPDAAGREERLISIAGIVDGFVFLHKQPRRAWSFELDVRTSQESW</sequence>
<reference evidence="1 2" key="1">
    <citation type="submission" date="2016-10" db="EMBL/GenBank/DDBJ databases">
        <authorList>
            <person name="de Groot N.N."/>
        </authorList>
    </citation>
    <scope>NUCLEOTIDE SEQUENCE [LARGE SCALE GENOMIC DNA]</scope>
    <source>
        <strain evidence="1 2">GAS522</strain>
    </source>
</reference>
<evidence type="ECO:0000313" key="2">
    <source>
        <dbReference type="Proteomes" id="UP000183208"/>
    </source>
</evidence>
<dbReference type="Proteomes" id="UP000183208">
    <property type="component" value="Unassembled WGS sequence"/>
</dbReference>
<dbReference type="RefSeq" id="WP_074820013.1">
    <property type="nucleotide sequence ID" value="NZ_FNTI01000001.1"/>
</dbReference>
<dbReference type="Gene3D" id="3.40.50.720">
    <property type="entry name" value="NAD(P)-binding Rossmann-like Domain"/>
    <property type="match status" value="1"/>
</dbReference>
<organism evidence="1 2">
    <name type="scientific">Bradyrhizobium lablabi</name>
    <dbReference type="NCBI Taxonomy" id="722472"/>
    <lineage>
        <taxon>Bacteria</taxon>
        <taxon>Pseudomonadati</taxon>
        <taxon>Pseudomonadota</taxon>
        <taxon>Alphaproteobacteria</taxon>
        <taxon>Hyphomicrobiales</taxon>
        <taxon>Nitrobacteraceae</taxon>
        <taxon>Bradyrhizobium</taxon>
    </lineage>
</organism>
<dbReference type="SUPFAM" id="SSF51735">
    <property type="entry name" value="NAD(P)-binding Rossmann-fold domains"/>
    <property type="match status" value="1"/>
</dbReference>
<accession>A0A1M6XTJ2</accession>
<dbReference type="EMBL" id="FNTI01000001">
    <property type="protein sequence ID" value="SED02316.1"/>
    <property type="molecule type" value="Genomic_DNA"/>
</dbReference>
<dbReference type="OrthoDB" id="5513072at2"/>
<dbReference type="PANTHER" id="PTHR43431">
    <property type="entry name" value="OXIDOREDUCTASE, SHORT CHAIN DEHYDROGENASE/REDUCTASE FAMILY (AFU_ORTHOLOGUE AFUA_5G14000)"/>
    <property type="match status" value="1"/>
</dbReference>
<dbReference type="PANTHER" id="PTHR43431:SF7">
    <property type="entry name" value="OXIDOREDUCTASE, SHORT CHAIN DEHYDROGENASE_REDUCTASE FAMILY (AFU_ORTHOLOGUE AFUA_5G14000)"/>
    <property type="match status" value="1"/>
</dbReference>
<dbReference type="Pfam" id="PF00106">
    <property type="entry name" value="adh_short"/>
    <property type="match status" value="1"/>
</dbReference>
<protein>
    <submittedName>
        <fullName evidence="1">Short-chain dehydrogenase</fullName>
    </submittedName>
</protein>